<keyword evidence="5 8" id="KW-0812">Transmembrane</keyword>
<dbReference type="Gene3D" id="1.20.1250.20">
    <property type="entry name" value="MFS general substrate transporter like domains"/>
    <property type="match status" value="1"/>
</dbReference>
<feature type="transmembrane region" description="Helical" evidence="8">
    <location>
        <begin position="38"/>
        <end position="62"/>
    </location>
</feature>
<organism evidence="10 11">
    <name type="scientific">Microlunatus soli</name>
    <dbReference type="NCBI Taxonomy" id="630515"/>
    <lineage>
        <taxon>Bacteria</taxon>
        <taxon>Bacillati</taxon>
        <taxon>Actinomycetota</taxon>
        <taxon>Actinomycetes</taxon>
        <taxon>Propionibacteriales</taxon>
        <taxon>Propionibacteriaceae</taxon>
        <taxon>Microlunatus</taxon>
    </lineage>
</organism>
<feature type="transmembrane region" description="Helical" evidence="8">
    <location>
        <begin position="74"/>
        <end position="93"/>
    </location>
</feature>
<dbReference type="InterPro" id="IPR036259">
    <property type="entry name" value="MFS_trans_sf"/>
</dbReference>
<evidence type="ECO:0000313" key="11">
    <source>
        <dbReference type="Proteomes" id="UP000199103"/>
    </source>
</evidence>
<feature type="transmembrane region" description="Helical" evidence="8">
    <location>
        <begin position="296"/>
        <end position="321"/>
    </location>
</feature>
<evidence type="ECO:0000256" key="5">
    <source>
        <dbReference type="ARBA" id="ARBA00022692"/>
    </source>
</evidence>
<dbReference type="OrthoDB" id="7375466at2"/>
<evidence type="ECO:0000256" key="8">
    <source>
        <dbReference type="SAM" id="Phobius"/>
    </source>
</evidence>
<dbReference type="PANTHER" id="PTHR42718:SF46">
    <property type="entry name" value="BLR6921 PROTEIN"/>
    <property type="match status" value="1"/>
</dbReference>
<dbReference type="PRINTS" id="PR01035">
    <property type="entry name" value="TCRTETA"/>
</dbReference>
<protein>
    <submittedName>
        <fullName evidence="10">Drug resistance transporter, EmrB/QacA subfamily</fullName>
    </submittedName>
</protein>
<dbReference type="GO" id="GO:0022857">
    <property type="term" value="F:transmembrane transporter activity"/>
    <property type="evidence" value="ECO:0007669"/>
    <property type="project" value="InterPro"/>
</dbReference>
<dbReference type="AlphaFoldDB" id="A0A1H1QTJ9"/>
<dbReference type="Pfam" id="PF07690">
    <property type="entry name" value="MFS_1"/>
    <property type="match status" value="1"/>
</dbReference>
<feature type="transmembrane region" description="Helical" evidence="8">
    <location>
        <begin position="134"/>
        <end position="152"/>
    </location>
</feature>
<dbReference type="EMBL" id="LT629772">
    <property type="protein sequence ID" value="SDS26784.1"/>
    <property type="molecule type" value="Genomic_DNA"/>
</dbReference>
<keyword evidence="3" id="KW-0813">Transport</keyword>
<gene>
    <name evidence="10" type="ORF">SAMN04489812_1386</name>
</gene>
<evidence type="ECO:0000256" key="3">
    <source>
        <dbReference type="ARBA" id="ARBA00022448"/>
    </source>
</evidence>
<feature type="transmembrane region" description="Helical" evidence="8">
    <location>
        <begin position="361"/>
        <end position="382"/>
    </location>
</feature>
<reference evidence="10 11" key="1">
    <citation type="submission" date="2016-10" db="EMBL/GenBank/DDBJ databases">
        <authorList>
            <person name="de Groot N.N."/>
        </authorList>
    </citation>
    <scope>NUCLEOTIDE SEQUENCE [LARGE SCALE GENOMIC DNA]</scope>
    <source>
        <strain evidence="10 11">DSM 21800</strain>
    </source>
</reference>
<feature type="transmembrane region" description="Helical" evidence="8">
    <location>
        <begin position="456"/>
        <end position="476"/>
    </location>
</feature>
<feature type="transmembrane region" description="Helical" evidence="8">
    <location>
        <begin position="255"/>
        <end position="275"/>
    </location>
</feature>
<sequence length="485" mass="49952">MPRQSPPAATDPNSGSALPTGAIEASATAPAALPRRRLVFGIVAMALFMASVDQTVVATALVAIQSDLGAGIEWSGWTITVYSLGQVIVLPLAGKFADMFGRKRVFLTAAVIFTVASLCCGLVDNIALLVVLRAIQSVGGGAFLPSASGIVADHFGPNRDRALGMFTSIFPIGGIVGPIIGGVFVSYWSWRGIFLVNVPLGVALIIMTVIFIPRDRAAGGSAQRNRIDVYGLALLAGLILGLMLGVTHLGGGGSVLSIGFLLPEVLAVIALVLFVRHAKHGRSPFIPIRLLTGKGFGVMNLINLLHGCAAIGFGALVPLYAETRYGISTLEAGTLLTARAIGMILVASLATFALRRTGSRLPMLIGFSVLAVGMVTTALGAPPGISPYLWLSIASAVSGVGMGIALPASNNAILQLAPDAVAGISGMRAMFRQGGSILSISVATAVLAASTSPGNTLGHVFLVFSGLLILVLPLLIRVPEHRGSW</sequence>
<feature type="transmembrane region" description="Helical" evidence="8">
    <location>
        <begin position="164"/>
        <end position="187"/>
    </location>
</feature>
<comment type="similarity">
    <text evidence="2">Belongs to the major facilitator superfamily. TCR/Tet family.</text>
</comment>
<comment type="subcellular location">
    <subcellularLocation>
        <location evidence="1">Cell membrane</location>
        <topology evidence="1">Multi-pass membrane protein</topology>
    </subcellularLocation>
</comment>
<keyword evidence="11" id="KW-1185">Reference proteome</keyword>
<keyword evidence="7 8" id="KW-0472">Membrane</keyword>
<dbReference type="Proteomes" id="UP000199103">
    <property type="component" value="Chromosome I"/>
</dbReference>
<dbReference type="SUPFAM" id="SSF103473">
    <property type="entry name" value="MFS general substrate transporter"/>
    <property type="match status" value="1"/>
</dbReference>
<dbReference type="InterPro" id="IPR020846">
    <property type="entry name" value="MFS_dom"/>
</dbReference>
<evidence type="ECO:0000259" key="9">
    <source>
        <dbReference type="PROSITE" id="PS50850"/>
    </source>
</evidence>
<evidence type="ECO:0000256" key="4">
    <source>
        <dbReference type="ARBA" id="ARBA00022475"/>
    </source>
</evidence>
<dbReference type="CDD" id="cd17321">
    <property type="entry name" value="MFS_MMR_MDR_like"/>
    <property type="match status" value="1"/>
</dbReference>
<feature type="transmembrane region" description="Helical" evidence="8">
    <location>
        <begin position="388"/>
        <end position="408"/>
    </location>
</feature>
<dbReference type="InterPro" id="IPR001958">
    <property type="entry name" value="Tet-R_TetA/multi-R_MdtG-like"/>
</dbReference>
<evidence type="ECO:0000256" key="6">
    <source>
        <dbReference type="ARBA" id="ARBA00022989"/>
    </source>
</evidence>
<dbReference type="GO" id="GO:0005886">
    <property type="term" value="C:plasma membrane"/>
    <property type="evidence" value="ECO:0007669"/>
    <property type="project" value="UniProtKB-SubCell"/>
</dbReference>
<dbReference type="InterPro" id="IPR005829">
    <property type="entry name" value="Sugar_transporter_CS"/>
</dbReference>
<evidence type="ECO:0000256" key="7">
    <source>
        <dbReference type="ARBA" id="ARBA00023136"/>
    </source>
</evidence>
<feature type="domain" description="Major facilitator superfamily (MFS) profile" evidence="9">
    <location>
        <begin position="39"/>
        <end position="483"/>
    </location>
</feature>
<feature type="transmembrane region" description="Helical" evidence="8">
    <location>
        <begin position="105"/>
        <end position="128"/>
    </location>
</feature>
<dbReference type="PROSITE" id="PS50850">
    <property type="entry name" value="MFS"/>
    <property type="match status" value="1"/>
</dbReference>
<feature type="transmembrane region" description="Helical" evidence="8">
    <location>
        <begin position="333"/>
        <end position="354"/>
    </location>
</feature>
<feature type="transmembrane region" description="Helical" evidence="8">
    <location>
        <begin position="232"/>
        <end position="249"/>
    </location>
</feature>
<dbReference type="STRING" id="630515.SAMN04489812_1386"/>
<name>A0A1H1QTJ9_9ACTN</name>
<dbReference type="PROSITE" id="PS00216">
    <property type="entry name" value="SUGAR_TRANSPORT_1"/>
    <property type="match status" value="1"/>
</dbReference>
<dbReference type="PANTHER" id="PTHR42718">
    <property type="entry name" value="MAJOR FACILITATOR SUPERFAMILY MULTIDRUG TRANSPORTER MFSC"/>
    <property type="match status" value="1"/>
</dbReference>
<proteinExistence type="inferred from homology"/>
<accession>A0A1H1QTJ9</accession>
<evidence type="ECO:0000313" key="10">
    <source>
        <dbReference type="EMBL" id="SDS26784.1"/>
    </source>
</evidence>
<dbReference type="InterPro" id="IPR011701">
    <property type="entry name" value="MFS"/>
</dbReference>
<feature type="transmembrane region" description="Helical" evidence="8">
    <location>
        <begin position="429"/>
        <end position="450"/>
    </location>
</feature>
<keyword evidence="4" id="KW-1003">Cell membrane</keyword>
<feature type="transmembrane region" description="Helical" evidence="8">
    <location>
        <begin position="193"/>
        <end position="212"/>
    </location>
</feature>
<keyword evidence="6 8" id="KW-1133">Transmembrane helix</keyword>
<evidence type="ECO:0000256" key="2">
    <source>
        <dbReference type="ARBA" id="ARBA00007520"/>
    </source>
</evidence>
<evidence type="ECO:0000256" key="1">
    <source>
        <dbReference type="ARBA" id="ARBA00004651"/>
    </source>
</evidence>
<dbReference type="Gene3D" id="1.20.1720.10">
    <property type="entry name" value="Multidrug resistance protein D"/>
    <property type="match status" value="1"/>
</dbReference>
<dbReference type="RefSeq" id="WP_091521917.1">
    <property type="nucleotide sequence ID" value="NZ_LT629772.1"/>
</dbReference>